<dbReference type="AlphaFoldDB" id="A0AAJ7DY53"/>
<dbReference type="Pfam" id="PF06468">
    <property type="entry name" value="Spond_N"/>
    <property type="match status" value="1"/>
</dbReference>
<comment type="subcellular location">
    <subcellularLocation>
        <location evidence="1">Secreted</location>
        <location evidence="1">Extracellular space</location>
        <location evidence="1">Extracellular matrix</location>
    </subcellularLocation>
</comment>
<dbReference type="Proteomes" id="UP000695007">
    <property type="component" value="Unplaced"/>
</dbReference>
<name>A0AAJ7DY53_9HYME</name>
<dbReference type="FunFam" id="2.60.40.2130:FF:000002">
    <property type="entry name" value="Putative Spondin-1"/>
    <property type="match status" value="1"/>
</dbReference>
<keyword evidence="2" id="KW-0272">Extracellular matrix</keyword>
<dbReference type="GO" id="GO:0007155">
    <property type="term" value="P:cell adhesion"/>
    <property type="evidence" value="ECO:0007669"/>
    <property type="project" value="UniProtKB-KW"/>
</dbReference>
<keyword evidence="2" id="KW-0964">Secreted</keyword>
<keyword evidence="6" id="KW-1185">Reference proteome</keyword>
<evidence type="ECO:0000256" key="2">
    <source>
        <dbReference type="ARBA" id="ARBA00022530"/>
    </source>
</evidence>
<dbReference type="SMART" id="SM00131">
    <property type="entry name" value="KU"/>
    <property type="match status" value="1"/>
</dbReference>
<evidence type="ECO:0000313" key="6">
    <source>
        <dbReference type="Proteomes" id="UP000695007"/>
    </source>
</evidence>
<dbReference type="Gene3D" id="2.60.40.2130">
    <property type="entry name" value="F-spondin domain"/>
    <property type="match status" value="1"/>
</dbReference>
<dbReference type="PROSITE" id="PS00280">
    <property type="entry name" value="BPTI_KUNITZ_1"/>
    <property type="match status" value="1"/>
</dbReference>
<dbReference type="GeneID" id="105364470"/>
<dbReference type="SMART" id="SM00209">
    <property type="entry name" value="TSP1"/>
    <property type="match status" value="4"/>
</dbReference>
<dbReference type="GO" id="GO:0004867">
    <property type="term" value="F:serine-type endopeptidase inhibitor activity"/>
    <property type="evidence" value="ECO:0007669"/>
    <property type="project" value="InterPro"/>
</dbReference>
<dbReference type="PROSITE" id="PS50092">
    <property type="entry name" value="TSP1"/>
    <property type="match status" value="2"/>
</dbReference>
<evidence type="ECO:0000259" key="5">
    <source>
        <dbReference type="PROSITE" id="PS51020"/>
    </source>
</evidence>
<dbReference type="PANTHER" id="PTHR11311">
    <property type="entry name" value="SPONDIN"/>
    <property type="match status" value="1"/>
</dbReference>
<dbReference type="CDD" id="cd00109">
    <property type="entry name" value="Kunitz-type"/>
    <property type="match status" value="1"/>
</dbReference>
<dbReference type="Gene3D" id="2.60.40.4060">
    <property type="entry name" value="Reeler domain"/>
    <property type="match status" value="1"/>
</dbReference>
<evidence type="ECO:0000313" key="7">
    <source>
        <dbReference type="RefSeq" id="XP_011500698.1"/>
    </source>
</evidence>
<dbReference type="NCBIfam" id="NF038123">
    <property type="entry name" value="NF038123_dom"/>
    <property type="match status" value="1"/>
</dbReference>
<dbReference type="SUPFAM" id="SSF82895">
    <property type="entry name" value="TSP-1 type 1 repeat"/>
    <property type="match status" value="3"/>
</dbReference>
<dbReference type="PROSITE" id="PS50279">
    <property type="entry name" value="BPTI_KUNITZ_2"/>
    <property type="match status" value="1"/>
</dbReference>
<dbReference type="InterPro" id="IPR000884">
    <property type="entry name" value="TSP1_rpt"/>
</dbReference>
<evidence type="ECO:0000256" key="3">
    <source>
        <dbReference type="ARBA" id="ARBA00022889"/>
    </source>
</evidence>
<dbReference type="Pfam" id="PF00014">
    <property type="entry name" value="Kunitz_BPTI"/>
    <property type="match status" value="1"/>
</dbReference>
<dbReference type="InterPro" id="IPR036383">
    <property type="entry name" value="TSP1_rpt_sf"/>
</dbReference>
<dbReference type="InterPro" id="IPR002223">
    <property type="entry name" value="Kunitz_BPTI"/>
</dbReference>
<dbReference type="InterPro" id="IPR051418">
    <property type="entry name" value="Spondin/Thrombospondin_T1"/>
</dbReference>
<dbReference type="InterPro" id="IPR038678">
    <property type="entry name" value="Spondin_N_sf"/>
</dbReference>
<sequence length="736" mass="85046">MGVSSDNCKISWMETGHKVLESPYILQLSIVNTTGDLRTYFPNTFYDITIKTKLKNHTFTQFYFKIRNKNKSMNYGTLNLREKELSMFHNNPHCINRIIDGPVSLAKLSIIIGWESPSVNSGCIEIRAVIKETDLRYHIVNRTICEDPRVVLDNAGEILKNCCACDEGKYELTFEGLWSRYTHTKYFPQKEWLAVFPTVIGASHMTNYEFWRPYTKASKGLIKYAETGDTVDLELELKLNKRRISTLIKFRGANFQNKTNKSFSSVRVDTKKHVVSLIAKIEPSPDWFVGVSSLELCQPDCTWIKNKILNLYAYDAGSKNGMLYEDIEDNTEPQDVIQNLNTTWPVPQNNIESPFYDETNNTHNVRPLARIYFTRLKGSEKDCHNVEILEDCVSSWSKWSECSAECGIGISKRSRSIIEYYNENNCSLPLEESKTCQKANHKCIENVSKEDCSLTDWGEWTKCVQICGQESRKRVRSFKWYDYQKACTETYGNMILEEKRDCGNPPCPNDKFECVDGRYSNWMEWSPCTHIKGNGIKFRYRTIKEHLKIVDLDDSIDYGYNSCLYDTTLCEISDIPSINNSMNSKSIREFSELNEEVEKNAHSVKVMEKPDYCLLRVDEGYCLNGNNDNSHKYYYDQSRGTCMPFRYTGCGGNNNRFNDEKACKQACIIHGRKIDCEMSMWSAWSICKSCNGFRSREKTILIHPENGGRMCPLTKMHRESCSKSTICQAQQRYTIS</sequence>
<dbReference type="SUPFAM" id="SSF57362">
    <property type="entry name" value="BPTI-like"/>
    <property type="match status" value="1"/>
</dbReference>
<gene>
    <name evidence="7" type="primary">LOC105364470</name>
</gene>
<dbReference type="PANTHER" id="PTHR11311:SF16">
    <property type="entry name" value="SPONDIN-1"/>
    <property type="match status" value="1"/>
</dbReference>
<proteinExistence type="predicted"/>
<reference evidence="7" key="1">
    <citation type="submission" date="2025-08" db="UniProtKB">
        <authorList>
            <consortium name="RefSeq"/>
        </authorList>
    </citation>
    <scope>IDENTIFICATION</scope>
</reference>
<feature type="domain" description="Spondin" evidence="5">
    <location>
        <begin position="158"/>
        <end position="350"/>
    </location>
</feature>
<dbReference type="Gene3D" id="4.10.410.10">
    <property type="entry name" value="Pancreatic trypsin inhibitor Kunitz domain"/>
    <property type="match status" value="1"/>
</dbReference>
<dbReference type="PROSITE" id="PS51020">
    <property type="entry name" value="SPONDIN"/>
    <property type="match status" value="1"/>
</dbReference>
<accession>A0AAJ7DY53</accession>
<dbReference type="InterPro" id="IPR036880">
    <property type="entry name" value="Kunitz_BPTI_sf"/>
</dbReference>
<protein>
    <submittedName>
        <fullName evidence="7">Spondin-1-like</fullName>
    </submittedName>
</protein>
<dbReference type="InterPro" id="IPR020901">
    <property type="entry name" value="Prtase_inh_Kunz-CS"/>
</dbReference>
<evidence type="ECO:0000256" key="1">
    <source>
        <dbReference type="ARBA" id="ARBA00004498"/>
    </source>
</evidence>
<dbReference type="Pfam" id="PF00090">
    <property type="entry name" value="TSP_1"/>
    <property type="match status" value="4"/>
</dbReference>
<evidence type="ECO:0000259" key="4">
    <source>
        <dbReference type="PROSITE" id="PS50279"/>
    </source>
</evidence>
<dbReference type="InterPro" id="IPR009465">
    <property type="entry name" value="Spondin_N"/>
</dbReference>
<keyword evidence="3" id="KW-0130">Cell adhesion</keyword>
<dbReference type="KEGG" id="csol:105364470"/>
<dbReference type="PRINTS" id="PR00759">
    <property type="entry name" value="BASICPTASE"/>
</dbReference>
<dbReference type="RefSeq" id="XP_011500698.1">
    <property type="nucleotide sequence ID" value="XM_011502396.1"/>
</dbReference>
<dbReference type="InterPro" id="IPR042307">
    <property type="entry name" value="Reeler_sf"/>
</dbReference>
<feature type="domain" description="BPTI/Kunitz inhibitor" evidence="4">
    <location>
        <begin position="613"/>
        <end position="667"/>
    </location>
</feature>
<dbReference type="GO" id="GO:0031012">
    <property type="term" value="C:extracellular matrix"/>
    <property type="evidence" value="ECO:0007669"/>
    <property type="project" value="TreeGrafter"/>
</dbReference>
<dbReference type="Gene3D" id="2.20.100.10">
    <property type="entry name" value="Thrombospondin type-1 (TSP1) repeat"/>
    <property type="match status" value="4"/>
</dbReference>
<organism evidence="6 7">
    <name type="scientific">Ceratosolen solmsi marchali</name>
    <dbReference type="NCBI Taxonomy" id="326594"/>
    <lineage>
        <taxon>Eukaryota</taxon>
        <taxon>Metazoa</taxon>
        <taxon>Ecdysozoa</taxon>
        <taxon>Arthropoda</taxon>
        <taxon>Hexapoda</taxon>
        <taxon>Insecta</taxon>
        <taxon>Pterygota</taxon>
        <taxon>Neoptera</taxon>
        <taxon>Endopterygota</taxon>
        <taxon>Hymenoptera</taxon>
        <taxon>Apocrita</taxon>
        <taxon>Proctotrupomorpha</taxon>
        <taxon>Chalcidoidea</taxon>
        <taxon>Agaonidae</taxon>
        <taxon>Agaoninae</taxon>
        <taxon>Ceratosolen</taxon>
    </lineage>
</organism>